<protein>
    <submittedName>
        <fullName evidence="1">Uncharacterized protein</fullName>
    </submittedName>
</protein>
<proteinExistence type="predicted"/>
<sequence>MDTLKYKTTIKNGKLDLPSLDLPEGTVIEAILLIGKSTETDETDYLLSTEANRHHLKEAVESLKHPENYIYVDILSNPIASNR</sequence>
<dbReference type="Gene3D" id="6.10.250.330">
    <property type="match status" value="1"/>
</dbReference>
<accession>A0A1J1JFR1</accession>
<dbReference type="RefSeq" id="WP_235751681.1">
    <property type="nucleotide sequence ID" value="NZ_JBIIEP010000046.1"/>
</dbReference>
<organism evidence="1">
    <name type="scientific">Planktothrix agardhii</name>
    <name type="common">Oscillatoria agardhii</name>
    <dbReference type="NCBI Taxonomy" id="1160"/>
    <lineage>
        <taxon>Bacteria</taxon>
        <taxon>Bacillati</taxon>
        <taxon>Cyanobacteriota</taxon>
        <taxon>Cyanophyceae</taxon>
        <taxon>Oscillatoriophycideae</taxon>
        <taxon>Oscillatoriales</taxon>
        <taxon>Microcoleaceae</taxon>
        <taxon>Planktothrix</taxon>
    </lineage>
</organism>
<gene>
    <name evidence="1" type="ORF">PLAM_1109</name>
</gene>
<dbReference type="EMBL" id="LO018304">
    <property type="protein sequence ID" value="CUM59076.1"/>
    <property type="molecule type" value="Genomic_DNA"/>
</dbReference>
<dbReference type="AlphaFoldDB" id="A0A1J1JFR1"/>
<name>A0A1J1JFR1_PLAAG</name>
<reference evidence="1" key="1">
    <citation type="submission" date="2015-09" db="EMBL/GenBank/DDBJ databases">
        <authorList>
            <person name="Jackson K.R."/>
            <person name="Lunt B.L."/>
            <person name="Fisher J.N.B."/>
            <person name="Gardner A.V."/>
            <person name="Bailey M.E."/>
            <person name="Deus L.M."/>
            <person name="Earl A.S."/>
            <person name="Gibby P.D."/>
            <person name="Hartmann K.A."/>
            <person name="Liu J.E."/>
            <person name="Manci A.M."/>
            <person name="Nielsen D.A."/>
            <person name="Solomon M.B."/>
            <person name="Breakwell D.P."/>
            <person name="Burnett S.H."/>
            <person name="Grose J.H."/>
        </authorList>
    </citation>
    <scope>NUCLEOTIDE SEQUENCE</scope>
    <source>
        <strain evidence="1">7805</strain>
    </source>
</reference>
<evidence type="ECO:0000313" key="1">
    <source>
        <dbReference type="EMBL" id="CUM59076.1"/>
    </source>
</evidence>